<dbReference type="PATRIC" id="fig|433924.3.peg.1908"/>
<gene>
    <name evidence="5" type="ORF">NS331_23480</name>
</gene>
<dbReference type="InterPro" id="IPR012893">
    <property type="entry name" value="HipA-like_C"/>
</dbReference>
<name>A0A147GLQ4_9BURK</name>
<dbReference type="EMBL" id="LDSL01000185">
    <property type="protein sequence ID" value="KTT14523.1"/>
    <property type="molecule type" value="Genomic_DNA"/>
</dbReference>
<comment type="similarity">
    <text evidence="1">Belongs to the HipA Ser/Thr kinase family.</text>
</comment>
<keyword evidence="6" id="KW-1185">Reference proteome</keyword>
<dbReference type="Proteomes" id="UP000072741">
    <property type="component" value="Unassembled WGS sequence"/>
</dbReference>
<accession>A0A147GLQ4</accession>
<keyword evidence="3" id="KW-0418">Kinase</keyword>
<evidence type="ECO:0000313" key="5">
    <source>
        <dbReference type="EMBL" id="KTT14523.1"/>
    </source>
</evidence>
<dbReference type="GO" id="GO:0004674">
    <property type="term" value="F:protein serine/threonine kinase activity"/>
    <property type="evidence" value="ECO:0007669"/>
    <property type="project" value="TreeGrafter"/>
</dbReference>
<sequence length="394" mass="43115">MPVGVAPDRYVAGPSGLEPDRSAPGFLYDLVPQGKGRRYLLAQLQLQDDERLVVPLVMAGAFNPIGCLRLQSAVTFFAEHARRNPDPASTRGFAWQDLQARSADVLDHLSMHAMLASGTTGVQGVAPKFLLSTDADGRWFADMALPDDRAQAHWLLKLPRGPAPEDRTVLRNEAAYLRLAAACGLRTGADPQLHGDMLLLRRFDRQVQAGRVLRLHQESLASLADLRGFGIAANQHHLLGALRAVVSDPFAETLEFLRRDVLNLAMRNTDNHARNTAVQRLPDGRVQLTPLFDFAPMFLDGELIARSCHWRDATGRVQDDWRQVIESLDVPDAERRQIAAALLAFAEVVAGLPETAARCGVETAVIDASRPTIDRQCEQLAALSALRPASGRSA</sequence>
<dbReference type="Pfam" id="PF07804">
    <property type="entry name" value="HipA_C"/>
    <property type="match status" value="1"/>
</dbReference>
<dbReference type="GO" id="GO:0005829">
    <property type="term" value="C:cytosol"/>
    <property type="evidence" value="ECO:0007669"/>
    <property type="project" value="TreeGrafter"/>
</dbReference>
<comment type="caution">
    <text evidence="5">The sequence shown here is derived from an EMBL/GenBank/DDBJ whole genome shotgun (WGS) entry which is preliminary data.</text>
</comment>
<evidence type="ECO:0000313" key="6">
    <source>
        <dbReference type="Proteomes" id="UP000072741"/>
    </source>
</evidence>
<dbReference type="InterPro" id="IPR052028">
    <property type="entry name" value="HipA_Ser/Thr_kinase"/>
</dbReference>
<organism evidence="5 6">
    <name type="scientific">Pseudacidovorax intermedius</name>
    <dbReference type="NCBI Taxonomy" id="433924"/>
    <lineage>
        <taxon>Bacteria</taxon>
        <taxon>Pseudomonadati</taxon>
        <taxon>Pseudomonadota</taxon>
        <taxon>Betaproteobacteria</taxon>
        <taxon>Burkholderiales</taxon>
        <taxon>Comamonadaceae</taxon>
        <taxon>Pseudacidovorax</taxon>
    </lineage>
</organism>
<evidence type="ECO:0000256" key="1">
    <source>
        <dbReference type="ARBA" id="ARBA00010164"/>
    </source>
</evidence>
<proteinExistence type="inferred from homology"/>
<dbReference type="PANTHER" id="PTHR37419">
    <property type="entry name" value="SERINE/THREONINE-PROTEIN KINASE TOXIN HIPA"/>
    <property type="match status" value="1"/>
</dbReference>
<protein>
    <recommendedName>
        <fullName evidence="4">HipA-like C-terminal domain-containing protein</fullName>
    </recommendedName>
</protein>
<evidence type="ECO:0000256" key="3">
    <source>
        <dbReference type="ARBA" id="ARBA00022777"/>
    </source>
</evidence>
<evidence type="ECO:0000256" key="2">
    <source>
        <dbReference type="ARBA" id="ARBA00022679"/>
    </source>
</evidence>
<reference evidence="5 6" key="1">
    <citation type="journal article" date="2016" name="Front. Microbiol.">
        <title>Genomic Resource of Rice Seed Associated Bacteria.</title>
        <authorList>
            <person name="Midha S."/>
            <person name="Bansal K."/>
            <person name="Sharma S."/>
            <person name="Kumar N."/>
            <person name="Patil P.P."/>
            <person name="Chaudhry V."/>
            <person name="Patil P.B."/>
        </authorList>
    </citation>
    <scope>NUCLEOTIDE SEQUENCE [LARGE SCALE GENOMIC DNA]</scope>
    <source>
        <strain evidence="5 6">NS331</strain>
    </source>
</reference>
<evidence type="ECO:0000259" key="4">
    <source>
        <dbReference type="Pfam" id="PF07804"/>
    </source>
</evidence>
<keyword evidence="2" id="KW-0808">Transferase</keyword>
<feature type="domain" description="HipA-like C-terminal" evidence="4">
    <location>
        <begin position="121"/>
        <end position="342"/>
    </location>
</feature>
<dbReference type="PANTHER" id="PTHR37419:SF8">
    <property type="entry name" value="TOXIN YJJJ"/>
    <property type="match status" value="1"/>
</dbReference>
<dbReference type="AlphaFoldDB" id="A0A147GLQ4"/>